<keyword evidence="3 6" id="KW-0812">Transmembrane</keyword>
<accession>A0A540N2C6</accession>
<keyword evidence="8" id="KW-1185">Reference proteome</keyword>
<evidence type="ECO:0000256" key="2">
    <source>
        <dbReference type="ARBA" id="ARBA00010617"/>
    </source>
</evidence>
<dbReference type="Pfam" id="PF00067">
    <property type="entry name" value="p450"/>
    <property type="match status" value="1"/>
</dbReference>
<dbReference type="GO" id="GO:0005783">
    <property type="term" value="C:endoplasmic reticulum"/>
    <property type="evidence" value="ECO:0007669"/>
    <property type="project" value="TreeGrafter"/>
</dbReference>
<feature type="transmembrane region" description="Helical" evidence="6">
    <location>
        <begin position="12"/>
        <end position="33"/>
    </location>
</feature>
<keyword evidence="4 6" id="KW-1133">Transmembrane helix</keyword>
<evidence type="ECO:0000256" key="3">
    <source>
        <dbReference type="ARBA" id="ARBA00022692"/>
    </source>
</evidence>
<dbReference type="InterPro" id="IPR036396">
    <property type="entry name" value="Cyt_P450_sf"/>
</dbReference>
<evidence type="ECO:0008006" key="9">
    <source>
        <dbReference type="Google" id="ProtNLM"/>
    </source>
</evidence>
<evidence type="ECO:0000313" key="8">
    <source>
        <dbReference type="Proteomes" id="UP000315295"/>
    </source>
</evidence>
<dbReference type="InterPro" id="IPR001128">
    <property type="entry name" value="Cyt_P450"/>
</dbReference>
<dbReference type="Gene3D" id="1.10.630.10">
    <property type="entry name" value="Cytochrome P450"/>
    <property type="match status" value="1"/>
</dbReference>
<dbReference type="Proteomes" id="UP000315295">
    <property type="component" value="Unassembled WGS sequence"/>
</dbReference>
<dbReference type="GO" id="GO:0005506">
    <property type="term" value="F:iron ion binding"/>
    <property type="evidence" value="ECO:0007669"/>
    <property type="project" value="InterPro"/>
</dbReference>
<evidence type="ECO:0000256" key="1">
    <source>
        <dbReference type="ARBA" id="ARBA00004167"/>
    </source>
</evidence>
<dbReference type="STRING" id="106549.A0A540N2C6"/>
<dbReference type="AlphaFoldDB" id="A0A540N2C6"/>
<keyword evidence="5 6" id="KW-0472">Membrane</keyword>
<reference evidence="7 8" key="1">
    <citation type="journal article" date="2019" name="G3 (Bethesda)">
        <title>Sequencing of a Wild Apple (Malus baccata) Genome Unravels the Differences Between Cultivated and Wild Apple Species Regarding Disease Resistance and Cold Tolerance.</title>
        <authorList>
            <person name="Chen X."/>
        </authorList>
    </citation>
    <scope>NUCLEOTIDE SEQUENCE [LARGE SCALE GENOMIC DNA]</scope>
    <source>
        <strain evidence="8">cv. Shandingzi</strain>
        <tissue evidence="7">Leaves</tissue>
    </source>
</reference>
<proteinExistence type="inferred from homology"/>
<comment type="similarity">
    <text evidence="2">Belongs to the cytochrome P450 family.</text>
</comment>
<name>A0A540N2C6_MALBA</name>
<dbReference type="GO" id="GO:0016709">
    <property type="term" value="F:oxidoreductase activity, acting on paired donors, with incorporation or reduction of molecular oxygen, NAD(P)H as one donor, and incorporation of one atom of oxygen"/>
    <property type="evidence" value="ECO:0007669"/>
    <property type="project" value="TreeGrafter"/>
</dbReference>
<evidence type="ECO:0000256" key="4">
    <source>
        <dbReference type="ARBA" id="ARBA00022989"/>
    </source>
</evidence>
<dbReference type="EMBL" id="VIEB01000127">
    <property type="protein sequence ID" value="TQE05164.1"/>
    <property type="molecule type" value="Genomic_DNA"/>
</dbReference>
<dbReference type="GO" id="GO:0009686">
    <property type="term" value="P:gibberellin biosynthetic process"/>
    <property type="evidence" value="ECO:0007669"/>
    <property type="project" value="InterPro"/>
</dbReference>
<dbReference type="PANTHER" id="PTHR47283:SF1">
    <property type="entry name" value="ENT-KAURENE OXIDASE, CHLOROPLASTIC"/>
    <property type="match status" value="1"/>
</dbReference>
<dbReference type="InterPro" id="IPR044225">
    <property type="entry name" value="KO_chloroplastic"/>
</dbReference>
<evidence type="ECO:0000256" key="5">
    <source>
        <dbReference type="ARBA" id="ARBA00023136"/>
    </source>
</evidence>
<gene>
    <name evidence="7" type="ORF">C1H46_009143</name>
</gene>
<dbReference type="GO" id="GO:0052615">
    <property type="term" value="F:ent-kaurene oxidase activity"/>
    <property type="evidence" value="ECO:0007669"/>
    <property type="project" value="InterPro"/>
</dbReference>
<organism evidence="7 8">
    <name type="scientific">Malus baccata</name>
    <name type="common">Siberian crab apple</name>
    <name type="synonym">Pyrus baccata</name>
    <dbReference type="NCBI Taxonomy" id="106549"/>
    <lineage>
        <taxon>Eukaryota</taxon>
        <taxon>Viridiplantae</taxon>
        <taxon>Streptophyta</taxon>
        <taxon>Embryophyta</taxon>
        <taxon>Tracheophyta</taxon>
        <taxon>Spermatophyta</taxon>
        <taxon>Magnoliopsida</taxon>
        <taxon>eudicotyledons</taxon>
        <taxon>Gunneridae</taxon>
        <taxon>Pentapetalae</taxon>
        <taxon>rosids</taxon>
        <taxon>fabids</taxon>
        <taxon>Rosales</taxon>
        <taxon>Rosaceae</taxon>
        <taxon>Amygdaloideae</taxon>
        <taxon>Maleae</taxon>
        <taxon>Malus</taxon>
    </lineage>
</organism>
<dbReference type="GO" id="GO:0010241">
    <property type="term" value="P:ent-kaurene oxidation to kaurenoic acid"/>
    <property type="evidence" value="ECO:0007669"/>
    <property type="project" value="InterPro"/>
</dbReference>
<evidence type="ECO:0000256" key="6">
    <source>
        <dbReference type="SAM" id="Phobius"/>
    </source>
</evidence>
<protein>
    <recommendedName>
        <fullName evidence="9">Cytochrome P450</fullName>
    </recommendedName>
</protein>
<sequence>MEPMTQILQGFQAMPFAVPAAIAAPSLLFLLSAKDLVHTKKKDFPELPSVPAVPGLPVVGNLLQLKEKKPYKTFTKWAEEYGPIYSIRTGASTMVVFNSTDIAKEVDFFLTVHLSL</sequence>
<dbReference type="GO" id="GO:0020037">
    <property type="term" value="F:heme binding"/>
    <property type="evidence" value="ECO:0007669"/>
    <property type="project" value="InterPro"/>
</dbReference>
<evidence type="ECO:0000313" key="7">
    <source>
        <dbReference type="EMBL" id="TQE05164.1"/>
    </source>
</evidence>
<dbReference type="GO" id="GO:0009707">
    <property type="term" value="C:chloroplast outer membrane"/>
    <property type="evidence" value="ECO:0007669"/>
    <property type="project" value="TreeGrafter"/>
</dbReference>
<comment type="caution">
    <text evidence="7">The sequence shown here is derived from an EMBL/GenBank/DDBJ whole genome shotgun (WGS) entry which is preliminary data.</text>
</comment>
<comment type="subcellular location">
    <subcellularLocation>
        <location evidence="1">Membrane</location>
        <topology evidence="1">Single-pass membrane protein</topology>
    </subcellularLocation>
</comment>
<dbReference type="PANTHER" id="PTHR47283">
    <property type="entry name" value="ENT-KAURENE OXIDASE, CHLOROPLASTIC"/>
    <property type="match status" value="1"/>
</dbReference>
<dbReference type="SUPFAM" id="SSF48264">
    <property type="entry name" value="Cytochrome P450"/>
    <property type="match status" value="1"/>
</dbReference>